<dbReference type="GO" id="GO:0001228">
    <property type="term" value="F:DNA-binding transcription activator activity, RNA polymerase II-specific"/>
    <property type="evidence" value="ECO:0007669"/>
    <property type="project" value="TreeGrafter"/>
</dbReference>
<dbReference type="PROSITE" id="PS50048">
    <property type="entry name" value="ZN2_CY6_FUNGAL_2"/>
    <property type="match status" value="1"/>
</dbReference>
<keyword evidence="4" id="KW-1185">Reference proteome</keyword>
<proteinExistence type="predicted"/>
<comment type="caution">
    <text evidence="3">The sequence shown here is derived from an EMBL/GenBank/DDBJ whole genome shotgun (WGS) entry which is preliminary data.</text>
</comment>
<dbReference type="EMBL" id="JPDN02000036">
    <property type="protein sequence ID" value="PON22648.1"/>
    <property type="molecule type" value="Genomic_DNA"/>
</dbReference>
<evidence type="ECO:0000313" key="4">
    <source>
        <dbReference type="Proteomes" id="UP000054821"/>
    </source>
</evidence>
<evidence type="ECO:0000256" key="1">
    <source>
        <dbReference type="ARBA" id="ARBA00023242"/>
    </source>
</evidence>
<dbReference type="GO" id="GO:0008270">
    <property type="term" value="F:zinc ion binding"/>
    <property type="evidence" value="ECO:0007669"/>
    <property type="project" value="InterPro"/>
</dbReference>
<dbReference type="PANTHER" id="PTHR47784:SF9">
    <property type="entry name" value="ZN(II)2CYS6 TRANSCRIPTION FACTOR (EUROFUNG)"/>
    <property type="match status" value="1"/>
</dbReference>
<dbReference type="CDD" id="cd00067">
    <property type="entry name" value="GAL4"/>
    <property type="match status" value="1"/>
</dbReference>
<reference evidence="3 4" key="1">
    <citation type="journal article" date="2016" name="Genome Announc.">
        <title>Draft Whole-Genome Sequence of Trichoderma gamsii T6085, a Promising Biocontrol Agent of Fusarium Head Blight on Wheat.</title>
        <authorList>
            <person name="Baroncelli R."/>
            <person name="Zapparata A."/>
            <person name="Piaggeschi G."/>
            <person name="Sarrocco S."/>
            <person name="Vannacci G."/>
        </authorList>
    </citation>
    <scope>NUCLEOTIDE SEQUENCE [LARGE SCALE GENOMIC DNA]</scope>
    <source>
        <strain evidence="3 4">T6085</strain>
    </source>
</reference>
<accession>A0A2P4ZED3</accession>
<dbReference type="InterPro" id="IPR036864">
    <property type="entry name" value="Zn2-C6_fun-type_DNA-bd_sf"/>
</dbReference>
<name>A0A2P4ZED3_9HYPO</name>
<dbReference type="STRING" id="398673.A0A2P4ZED3"/>
<keyword evidence="1" id="KW-0539">Nucleus</keyword>
<dbReference type="Proteomes" id="UP000054821">
    <property type="component" value="Unassembled WGS sequence"/>
</dbReference>
<feature type="domain" description="Zn(2)-C6 fungal-type" evidence="2">
    <location>
        <begin position="25"/>
        <end position="55"/>
    </location>
</feature>
<gene>
    <name evidence="3" type="ORF">TGAM01_v208538</name>
</gene>
<evidence type="ECO:0000259" key="2">
    <source>
        <dbReference type="PROSITE" id="PS50048"/>
    </source>
</evidence>
<dbReference type="SUPFAM" id="SSF57701">
    <property type="entry name" value="Zn2/Cys6 DNA-binding domain"/>
    <property type="match status" value="1"/>
</dbReference>
<evidence type="ECO:0000313" key="3">
    <source>
        <dbReference type="EMBL" id="PON22648.1"/>
    </source>
</evidence>
<dbReference type="AlphaFoldDB" id="A0A2P4ZED3"/>
<dbReference type="SMART" id="SM00066">
    <property type="entry name" value="GAL4"/>
    <property type="match status" value="1"/>
</dbReference>
<sequence>MADRIANQNGITVRKRKTHRKSRLGCGNCKIRSVKCDESKPTCRRCLASGFTCSYSSTGPTLQLSRSSVFRLSLAPTQARPAASASTSVDGLFREAYLQPGMRIPIVLPLHGRLGEYALRPEDHAALSRFYDRTACTLGTPTTRTGYLKVLYSLVDEHAFLIHVLLAITLLHDTHLSPTPLHPSHDLSLAFHWYHGTAILKHFLALPSPATTLSSSHRDALWVCASILGATSFASVRTQDPLAAWPLADPNPAVDLDWLKMGYGKKVVWDIADPSRPESVFHKTLHNTPMQQTFDTEAPVSPGILPPLLYSFFNLSPSTSASTVDSDARPYHSACVILSILWVNKINDHNAILFLTFITHIDPKYRSLIEEKDHRALLLLLYWHCLVVPLESWWLRRRCVVEAKAICMYLDEKCADDEVFIELLELPKQVLANAH</sequence>
<dbReference type="RefSeq" id="XP_018660155.1">
    <property type="nucleotide sequence ID" value="XM_018806685.1"/>
</dbReference>
<dbReference type="Pfam" id="PF00172">
    <property type="entry name" value="Zn_clus"/>
    <property type="match status" value="1"/>
</dbReference>
<protein>
    <recommendedName>
        <fullName evidence="2">Zn(2)-C6 fungal-type domain-containing protein</fullName>
    </recommendedName>
</protein>
<dbReference type="GeneID" id="29986768"/>
<organism evidence="3 4">
    <name type="scientific">Trichoderma gamsii</name>
    <dbReference type="NCBI Taxonomy" id="398673"/>
    <lineage>
        <taxon>Eukaryota</taxon>
        <taxon>Fungi</taxon>
        <taxon>Dikarya</taxon>
        <taxon>Ascomycota</taxon>
        <taxon>Pezizomycotina</taxon>
        <taxon>Sordariomycetes</taxon>
        <taxon>Hypocreomycetidae</taxon>
        <taxon>Hypocreales</taxon>
        <taxon>Hypocreaceae</taxon>
        <taxon>Trichoderma</taxon>
    </lineage>
</organism>
<dbReference type="PANTHER" id="PTHR47784">
    <property type="entry name" value="STEROL UPTAKE CONTROL PROTEIN 2"/>
    <property type="match status" value="1"/>
</dbReference>
<dbReference type="InterPro" id="IPR053157">
    <property type="entry name" value="Sterol_Uptake_Regulator"/>
</dbReference>
<dbReference type="Gene3D" id="4.10.240.10">
    <property type="entry name" value="Zn(2)-C6 fungal-type DNA-binding domain"/>
    <property type="match status" value="1"/>
</dbReference>
<dbReference type="InterPro" id="IPR001138">
    <property type="entry name" value="Zn2Cys6_DnaBD"/>
</dbReference>